<feature type="region of interest" description="Disordered" evidence="1">
    <location>
        <begin position="1"/>
        <end position="85"/>
    </location>
</feature>
<dbReference type="OMA" id="NQMSIRA"/>
<dbReference type="GeneTree" id="ENSGT00900000143336"/>
<feature type="compositionally biased region" description="Acidic residues" evidence="1">
    <location>
        <begin position="38"/>
        <end position="52"/>
    </location>
</feature>
<feature type="compositionally biased region" description="Polar residues" evidence="1">
    <location>
        <begin position="53"/>
        <end position="77"/>
    </location>
</feature>
<sequence length="85" mass="9227">MEEQGSLHKLPSEATETIPATEQELPQPQAETGSGTESDSDESVPELEEQDSTQELLESISGNLRISSLSSQNQMSTRALLRIPT</sequence>
<accession>A0A2K5BYP2</accession>
<evidence type="ECO:0000313" key="3">
    <source>
        <dbReference type="Proteomes" id="UP000233020"/>
    </source>
</evidence>
<dbReference type="Proteomes" id="UP000233020">
    <property type="component" value="Unplaced"/>
</dbReference>
<reference evidence="2" key="1">
    <citation type="submission" date="2025-08" db="UniProtKB">
        <authorList>
            <consortium name="Ensembl"/>
        </authorList>
    </citation>
    <scope>IDENTIFICATION</scope>
</reference>
<evidence type="ECO:0000313" key="2">
    <source>
        <dbReference type="Ensembl" id="ENSANAP00000001562.1"/>
    </source>
</evidence>
<protein>
    <submittedName>
        <fullName evidence="2">Uncharacterized protein</fullName>
    </submittedName>
</protein>
<proteinExistence type="predicted"/>
<feature type="compositionally biased region" description="Polar residues" evidence="1">
    <location>
        <begin position="14"/>
        <end position="37"/>
    </location>
</feature>
<dbReference type="AlphaFoldDB" id="A0A2K5BYP2"/>
<organism evidence="2 3">
    <name type="scientific">Aotus nancymaae</name>
    <name type="common">Ma's night monkey</name>
    <dbReference type="NCBI Taxonomy" id="37293"/>
    <lineage>
        <taxon>Eukaryota</taxon>
        <taxon>Metazoa</taxon>
        <taxon>Chordata</taxon>
        <taxon>Craniata</taxon>
        <taxon>Vertebrata</taxon>
        <taxon>Euteleostomi</taxon>
        <taxon>Mammalia</taxon>
        <taxon>Eutheria</taxon>
        <taxon>Euarchontoglires</taxon>
        <taxon>Primates</taxon>
        <taxon>Haplorrhini</taxon>
        <taxon>Platyrrhini</taxon>
        <taxon>Aotidae</taxon>
        <taxon>Aotus</taxon>
    </lineage>
</organism>
<name>A0A2K5BYP2_AOTNA</name>
<dbReference type="STRING" id="37293.ENSANAP00000001562"/>
<keyword evidence="3" id="KW-1185">Reference proteome</keyword>
<evidence type="ECO:0000256" key="1">
    <source>
        <dbReference type="SAM" id="MobiDB-lite"/>
    </source>
</evidence>
<dbReference type="Ensembl" id="ENSANAT00000014497.1">
    <property type="protein sequence ID" value="ENSANAP00000001562.1"/>
    <property type="gene ID" value="ENSANAG00000013907.1"/>
</dbReference>
<reference evidence="2" key="2">
    <citation type="submission" date="2025-09" db="UniProtKB">
        <authorList>
            <consortium name="Ensembl"/>
        </authorList>
    </citation>
    <scope>IDENTIFICATION</scope>
</reference>